<proteinExistence type="predicted"/>
<sequence>MKTNKTARLVQDKIRHQIELGILKPGSRIIETDIATEFKVSRSPVRAACDLLVEEGILTKIPYRGLIVNLPKITEKEFVDRLDVFELLMIQYFFYLERQLIELPVSTIDEQFEVLKEVKQSGDITDIIKRELLFFQVIVSSHKNIYYQKLLTTLLDELLNSDPLFYRQDSDRLSLVYFNYFTDIWESLKRKDYPKARRDVRLFINDAKLNVLDQQEIMAKYRN</sequence>
<evidence type="ECO:0000256" key="2">
    <source>
        <dbReference type="ARBA" id="ARBA00023125"/>
    </source>
</evidence>
<dbReference type="GO" id="GO:0003677">
    <property type="term" value="F:DNA binding"/>
    <property type="evidence" value="ECO:0007669"/>
    <property type="project" value="UniProtKB-KW"/>
</dbReference>
<evidence type="ECO:0000259" key="4">
    <source>
        <dbReference type="PROSITE" id="PS50949"/>
    </source>
</evidence>
<keyword evidence="6" id="KW-1185">Reference proteome</keyword>
<dbReference type="Gene3D" id="1.10.10.10">
    <property type="entry name" value="Winged helix-like DNA-binding domain superfamily/Winged helix DNA-binding domain"/>
    <property type="match status" value="1"/>
</dbReference>
<keyword evidence="3" id="KW-0804">Transcription</keyword>
<dbReference type="RefSeq" id="WP_126831378.1">
    <property type="nucleotide sequence ID" value="NZ_CBCRYB010000010.1"/>
</dbReference>
<protein>
    <recommendedName>
        <fullName evidence="4">HTH gntR-type domain-containing protein</fullName>
    </recommendedName>
</protein>
<dbReference type="Proteomes" id="UP000287101">
    <property type="component" value="Unassembled WGS sequence"/>
</dbReference>
<dbReference type="InterPro" id="IPR036388">
    <property type="entry name" value="WH-like_DNA-bd_sf"/>
</dbReference>
<dbReference type="GO" id="GO:0003700">
    <property type="term" value="F:DNA-binding transcription factor activity"/>
    <property type="evidence" value="ECO:0007669"/>
    <property type="project" value="InterPro"/>
</dbReference>
<evidence type="ECO:0000313" key="6">
    <source>
        <dbReference type="Proteomes" id="UP000287101"/>
    </source>
</evidence>
<dbReference type="InterPro" id="IPR036390">
    <property type="entry name" value="WH_DNA-bd_sf"/>
</dbReference>
<gene>
    <name evidence="5" type="ORF">CBF31_05465</name>
</gene>
<dbReference type="CDD" id="cd07377">
    <property type="entry name" value="WHTH_GntR"/>
    <property type="match status" value="1"/>
</dbReference>
<dbReference type="PANTHER" id="PTHR43537:SF5">
    <property type="entry name" value="UXU OPERON TRANSCRIPTIONAL REGULATOR"/>
    <property type="match status" value="1"/>
</dbReference>
<dbReference type="InterPro" id="IPR000524">
    <property type="entry name" value="Tscrpt_reg_HTH_GntR"/>
</dbReference>
<dbReference type="EMBL" id="NGJY01000002">
    <property type="protein sequence ID" value="RSU03166.1"/>
    <property type="molecule type" value="Genomic_DNA"/>
</dbReference>
<organism evidence="5 6">
    <name type="scientific">Vagococcus fessus</name>
    <dbReference type="NCBI Taxonomy" id="120370"/>
    <lineage>
        <taxon>Bacteria</taxon>
        <taxon>Bacillati</taxon>
        <taxon>Bacillota</taxon>
        <taxon>Bacilli</taxon>
        <taxon>Lactobacillales</taxon>
        <taxon>Enterococcaceae</taxon>
        <taxon>Vagococcus</taxon>
    </lineage>
</organism>
<evidence type="ECO:0000256" key="1">
    <source>
        <dbReference type="ARBA" id="ARBA00023015"/>
    </source>
</evidence>
<dbReference type="SMART" id="SM00345">
    <property type="entry name" value="HTH_GNTR"/>
    <property type="match status" value="1"/>
</dbReference>
<accession>A0A430A7S5</accession>
<dbReference type="PROSITE" id="PS50949">
    <property type="entry name" value="HTH_GNTR"/>
    <property type="match status" value="1"/>
</dbReference>
<name>A0A430A7S5_9ENTE</name>
<keyword evidence="2" id="KW-0238">DNA-binding</keyword>
<dbReference type="AlphaFoldDB" id="A0A430A7S5"/>
<dbReference type="Pfam" id="PF00392">
    <property type="entry name" value="GntR"/>
    <property type="match status" value="1"/>
</dbReference>
<evidence type="ECO:0000313" key="5">
    <source>
        <dbReference type="EMBL" id="RSU03166.1"/>
    </source>
</evidence>
<feature type="domain" description="HTH gntR-type" evidence="4">
    <location>
        <begin position="4"/>
        <end position="71"/>
    </location>
</feature>
<comment type="caution">
    <text evidence="5">The sequence shown here is derived from an EMBL/GenBank/DDBJ whole genome shotgun (WGS) entry which is preliminary data.</text>
</comment>
<evidence type="ECO:0000256" key="3">
    <source>
        <dbReference type="ARBA" id="ARBA00023163"/>
    </source>
</evidence>
<dbReference type="PANTHER" id="PTHR43537">
    <property type="entry name" value="TRANSCRIPTIONAL REGULATOR, GNTR FAMILY"/>
    <property type="match status" value="1"/>
</dbReference>
<keyword evidence="1" id="KW-0805">Transcription regulation</keyword>
<reference evidence="5 6" key="1">
    <citation type="submission" date="2017-05" db="EMBL/GenBank/DDBJ databases">
        <title>Vagococcus spp. assemblies.</title>
        <authorList>
            <person name="Gulvik C.A."/>
        </authorList>
    </citation>
    <scope>NUCLEOTIDE SEQUENCE [LARGE SCALE GENOMIC DNA]</scope>
    <source>
        <strain evidence="5 6">CCUG 41755</strain>
    </source>
</reference>
<dbReference type="SUPFAM" id="SSF46785">
    <property type="entry name" value="Winged helix' DNA-binding domain"/>
    <property type="match status" value="1"/>
</dbReference>
<dbReference type="OrthoDB" id="368257at2"/>